<dbReference type="AlphaFoldDB" id="A0AAI8GUV2"/>
<gene>
    <name evidence="1" type="ORF">CEP64_12915</name>
</gene>
<dbReference type="EMBL" id="CP022046">
    <property type="protein sequence ID" value="ASE35446.1"/>
    <property type="molecule type" value="Genomic_DNA"/>
</dbReference>
<evidence type="ECO:0008006" key="3">
    <source>
        <dbReference type="Google" id="ProtNLM"/>
    </source>
</evidence>
<sequence length="185" mass="21783">MIIKIPPQAKVNRIIPKDRFSFKDARKIERIRWMGKLSQNTINLPVKKIVEIEIISVDMQEFEQAIVKEIANKIPQEILFIINDNRAVMIYNNQIFSKKVNNIIQISGLSIDDVRDNFIRQLLDITDISKPLNQQVEIINEIQTIEIEINRINKHIKRTLQINKKQSMARKRFELEQQLAKLKGE</sequence>
<evidence type="ECO:0000313" key="1">
    <source>
        <dbReference type="EMBL" id="ASE35446.1"/>
    </source>
</evidence>
<dbReference type="KEGG" id="sscu:CEP64_12915"/>
<dbReference type="InterPro" id="IPR025503">
    <property type="entry name" value="DUF4391"/>
</dbReference>
<proteinExistence type="predicted"/>
<accession>A0AAI8GUV2</accession>
<organism evidence="1 2">
    <name type="scientific">Mammaliicoccus sciuri</name>
    <name type="common">Staphylococcus sciuri</name>
    <dbReference type="NCBI Taxonomy" id="1296"/>
    <lineage>
        <taxon>Bacteria</taxon>
        <taxon>Bacillati</taxon>
        <taxon>Bacillota</taxon>
        <taxon>Bacilli</taxon>
        <taxon>Bacillales</taxon>
        <taxon>Staphylococcaceae</taxon>
        <taxon>Mammaliicoccus</taxon>
    </lineage>
</organism>
<dbReference type="Proteomes" id="UP000197058">
    <property type="component" value="Chromosome"/>
</dbReference>
<reference evidence="2" key="1">
    <citation type="submission" date="2017-06" db="EMBL/GenBank/DDBJ databases">
        <title>FDA dAtabase for Regulatory Grade micrObial Sequences (FDA-ARGOS): Supporting development and validation of Infectious Disease Dx tests.</title>
        <authorList>
            <person name="Goldberg B."/>
            <person name="Campos J."/>
            <person name="Tallon L."/>
            <person name="Sadzewicz L."/>
            <person name="Sengamalay N."/>
            <person name="Ott S."/>
            <person name="Godinez A."/>
            <person name="Nagaraj S."/>
            <person name="Vavikolanu K."/>
            <person name="Nadendla S."/>
            <person name="George J."/>
            <person name="Geyer C."/>
            <person name="Sichtig H."/>
        </authorList>
    </citation>
    <scope>NUCLEOTIDE SEQUENCE [LARGE SCALE GENOMIC DNA]</scope>
    <source>
        <strain evidence="2">FDAARGOS_285</strain>
    </source>
</reference>
<evidence type="ECO:0000313" key="2">
    <source>
        <dbReference type="Proteomes" id="UP000197058"/>
    </source>
</evidence>
<protein>
    <recommendedName>
        <fullName evidence="3">DUF4391 domain-containing protein</fullName>
    </recommendedName>
</protein>
<dbReference type="Pfam" id="PF14335">
    <property type="entry name" value="DUF4391"/>
    <property type="match status" value="1"/>
</dbReference>
<name>A0AAI8GUV2_MAMSC</name>
<dbReference type="RefSeq" id="WP_088592651.1">
    <property type="nucleotide sequence ID" value="NZ_CP022046.2"/>
</dbReference>